<comment type="caution">
    <text evidence="1">The sequence shown here is derived from an EMBL/GenBank/DDBJ whole genome shotgun (WGS) entry which is preliminary data.</text>
</comment>
<sequence length="80" mass="9013">DSAAAINSRRQWSWSAWPGYKVVNDVLPNATSLLIKVYLDCCGENGDHYSPAIDYWSLLNNFVDMVALCCKRTKFPTSPQ</sequence>
<feature type="non-terminal residue" evidence="1">
    <location>
        <position position="1"/>
    </location>
</feature>
<dbReference type="Proteomes" id="UP000554482">
    <property type="component" value="Unassembled WGS sequence"/>
</dbReference>
<dbReference type="AlphaFoldDB" id="A0A7J6VLG2"/>
<name>A0A7J6VLG2_THATH</name>
<dbReference type="EMBL" id="JABWDY010030251">
    <property type="protein sequence ID" value="KAF5185763.1"/>
    <property type="molecule type" value="Genomic_DNA"/>
</dbReference>
<proteinExistence type="predicted"/>
<accession>A0A7J6VLG2</accession>
<keyword evidence="2" id="KW-1185">Reference proteome</keyword>
<gene>
    <name evidence="1" type="ORF">FRX31_024650</name>
</gene>
<reference evidence="1 2" key="1">
    <citation type="submission" date="2020-06" db="EMBL/GenBank/DDBJ databases">
        <title>Transcriptomic and genomic resources for Thalictrum thalictroides and T. hernandezii: Facilitating candidate gene discovery in an emerging model plant lineage.</title>
        <authorList>
            <person name="Arias T."/>
            <person name="Riano-Pachon D.M."/>
            <person name="Di Stilio V.S."/>
        </authorList>
    </citation>
    <scope>NUCLEOTIDE SEQUENCE [LARGE SCALE GENOMIC DNA]</scope>
    <source>
        <strain evidence="2">cv. WT478/WT964</strain>
        <tissue evidence="1">Leaves</tissue>
    </source>
</reference>
<organism evidence="1 2">
    <name type="scientific">Thalictrum thalictroides</name>
    <name type="common">Rue-anemone</name>
    <name type="synonym">Anemone thalictroides</name>
    <dbReference type="NCBI Taxonomy" id="46969"/>
    <lineage>
        <taxon>Eukaryota</taxon>
        <taxon>Viridiplantae</taxon>
        <taxon>Streptophyta</taxon>
        <taxon>Embryophyta</taxon>
        <taxon>Tracheophyta</taxon>
        <taxon>Spermatophyta</taxon>
        <taxon>Magnoliopsida</taxon>
        <taxon>Ranunculales</taxon>
        <taxon>Ranunculaceae</taxon>
        <taxon>Thalictroideae</taxon>
        <taxon>Thalictrum</taxon>
    </lineage>
</organism>
<evidence type="ECO:0000313" key="2">
    <source>
        <dbReference type="Proteomes" id="UP000554482"/>
    </source>
</evidence>
<protein>
    <submittedName>
        <fullName evidence="1">Uncharacterized protein</fullName>
    </submittedName>
</protein>
<evidence type="ECO:0000313" key="1">
    <source>
        <dbReference type="EMBL" id="KAF5185763.1"/>
    </source>
</evidence>